<comment type="caution">
    <text evidence="1">The sequence shown here is derived from an EMBL/GenBank/DDBJ whole genome shotgun (WGS) entry which is preliminary data.</text>
</comment>
<keyword evidence="2" id="KW-1185">Reference proteome</keyword>
<gene>
    <name evidence="1" type="ORF">HHI36_009692</name>
</gene>
<organism evidence="1 2">
    <name type="scientific">Cryptolaemus montrouzieri</name>
    <dbReference type="NCBI Taxonomy" id="559131"/>
    <lineage>
        <taxon>Eukaryota</taxon>
        <taxon>Metazoa</taxon>
        <taxon>Ecdysozoa</taxon>
        <taxon>Arthropoda</taxon>
        <taxon>Hexapoda</taxon>
        <taxon>Insecta</taxon>
        <taxon>Pterygota</taxon>
        <taxon>Neoptera</taxon>
        <taxon>Endopterygota</taxon>
        <taxon>Coleoptera</taxon>
        <taxon>Polyphaga</taxon>
        <taxon>Cucujiformia</taxon>
        <taxon>Coccinelloidea</taxon>
        <taxon>Coccinellidae</taxon>
        <taxon>Scymninae</taxon>
        <taxon>Scymnini</taxon>
        <taxon>Cryptolaemus</taxon>
    </lineage>
</organism>
<sequence length="172" mass="20085">MKVVWHDIKTLKVKKERPRTFLYKTSYQDENFRTVNMVGTSKKTRSQANAESVRLVRAYTDKIPLVENKERLERSCNKLAENIPPHNGVTLTQEIGSRSLSIEPTDIQEVEKVLKEMKKDCTPGSDNVTALDVLNISSVWGFVSLTKYFKGFQRNWKLLKLFQYFKRDRLKI</sequence>
<dbReference type="EMBL" id="JABFTP020000001">
    <property type="protein sequence ID" value="KAL3265488.1"/>
    <property type="molecule type" value="Genomic_DNA"/>
</dbReference>
<name>A0ABD2MGM2_9CUCU</name>
<proteinExistence type="predicted"/>
<evidence type="ECO:0000313" key="1">
    <source>
        <dbReference type="EMBL" id="KAL3265488.1"/>
    </source>
</evidence>
<dbReference type="Proteomes" id="UP001516400">
    <property type="component" value="Unassembled WGS sequence"/>
</dbReference>
<evidence type="ECO:0000313" key="2">
    <source>
        <dbReference type="Proteomes" id="UP001516400"/>
    </source>
</evidence>
<reference evidence="1 2" key="1">
    <citation type="journal article" date="2021" name="BMC Biol.">
        <title>Horizontally acquired antibacterial genes associated with adaptive radiation of ladybird beetles.</title>
        <authorList>
            <person name="Li H.S."/>
            <person name="Tang X.F."/>
            <person name="Huang Y.H."/>
            <person name="Xu Z.Y."/>
            <person name="Chen M.L."/>
            <person name="Du X.Y."/>
            <person name="Qiu B.Y."/>
            <person name="Chen P.T."/>
            <person name="Zhang W."/>
            <person name="Slipinski A."/>
            <person name="Escalona H.E."/>
            <person name="Waterhouse R.M."/>
            <person name="Zwick A."/>
            <person name="Pang H."/>
        </authorList>
    </citation>
    <scope>NUCLEOTIDE SEQUENCE [LARGE SCALE GENOMIC DNA]</scope>
    <source>
        <strain evidence="1">SYSU2018</strain>
    </source>
</reference>
<protein>
    <submittedName>
        <fullName evidence="1">Uncharacterized protein</fullName>
    </submittedName>
</protein>
<accession>A0ABD2MGM2</accession>
<dbReference type="AlphaFoldDB" id="A0ABD2MGM2"/>